<dbReference type="OrthoDB" id="1704979at2"/>
<dbReference type="PANTHER" id="PTHR21621">
    <property type="entry name" value="RIBOSOMAL PROTEIN S6 MODIFICATION PROTEIN"/>
    <property type="match status" value="1"/>
</dbReference>
<gene>
    <name evidence="4" type="ORF">DEM34_06525</name>
</gene>
<reference evidence="4 5" key="1">
    <citation type="submission" date="2018-05" db="EMBL/GenBank/DDBJ databases">
        <title>Spiribacter halobius sp. nov., a moderately halophilic bacterium isolated from marine solar saltern.</title>
        <authorList>
            <person name="Zheng W.-S."/>
            <person name="Lu D.-C."/>
            <person name="Du Z.-J."/>
        </authorList>
    </citation>
    <scope>NUCLEOTIDE SEQUENCE [LARGE SCALE GENOMIC DNA]</scope>
    <source>
        <strain evidence="4 5">E85</strain>
    </source>
</reference>
<dbReference type="EMBL" id="QFFI01000008">
    <property type="protein sequence ID" value="PWG63854.1"/>
    <property type="molecule type" value="Genomic_DNA"/>
</dbReference>
<keyword evidence="1" id="KW-0464">Manganese</keyword>
<evidence type="ECO:0000259" key="3">
    <source>
        <dbReference type="PROSITE" id="PS50975"/>
    </source>
</evidence>
<dbReference type="Gene3D" id="3.30.1490.20">
    <property type="entry name" value="ATP-grasp fold, A domain"/>
    <property type="match status" value="1"/>
</dbReference>
<dbReference type="Gene3D" id="3.30.470.20">
    <property type="entry name" value="ATP-grasp fold, B domain"/>
    <property type="match status" value="1"/>
</dbReference>
<sequence length="265" mass="29238">MPLITFDPFRSLGLPARYIHPERWLEHREALAHADGVLFPEYWQVNALVHGLGARIFPSAASYRLGHDKIEMTRALQAAFPDHVPETLILPSTPAALELALDRLGLPLVAKQPRASQGAGVALVETAAGLRRWAEREPVLYLQECLPAERDLRVVWVGDAVVTAYWRQGPEGCFHNNVARGGEVSFDDVPHAALGLVGRIARHFGIDHAGFDLMLVGGHAYMLEFNVLFGHDALQQAGIRLSDPIRAWLERDRTPPGEPPVRLAG</sequence>
<organism evidence="4 5">
    <name type="scientific">Sediminicurvatus halobius</name>
    <dbReference type="NCBI Taxonomy" id="2182432"/>
    <lineage>
        <taxon>Bacteria</taxon>
        <taxon>Pseudomonadati</taxon>
        <taxon>Pseudomonadota</taxon>
        <taxon>Gammaproteobacteria</taxon>
        <taxon>Chromatiales</taxon>
        <taxon>Ectothiorhodospiraceae</taxon>
        <taxon>Sediminicurvatus</taxon>
    </lineage>
</organism>
<dbReference type="InterPro" id="IPR013651">
    <property type="entry name" value="ATP-grasp_RimK-type"/>
</dbReference>
<protein>
    <recommendedName>
        <fullName evidence="3">ATP-grasp domain-containing protein</fullName>
    </recommendedName>
</protein>
<dbReference type="InterPro" id="IPR013815">
    <property type="entry name" value="ATP_grasp_subdomain_1"/>
</dbReference>
<name>A0A2U2N4G2_9GAMM</name>
<dbReference type="RefSeq" id="WP_109677464.1">
    <property type="nucleotide sequence ID" value="NZ_CP086615.1"/>
</dbReference>
<dbReference type="Proteomes" id="UP000245474">
    <property type="component" value="Unassembled WGS sequence"/>
</dbReference>
<keyword evidence="5" id="KW-1185">Reference proteome</keyword>
<dbReference type="GO" id="GO:0046872">
    <property type="term" value="F:metal ion binding"/>
    <property type="evidence" value="ECO:0007669"/>
    <property type="project" value="InterPro"/>
</dbReference>
<dbReference type="SUPFAM" id="SSF56059">
    <property type="entry name" value="Glutathione synthetase ATP-binding domain-like"/>
    <property type="match status" value="1"/>
</dbReference>
<keyword evidence="2" id="KW-0547">Nucleotide-binding</keyword>
<dbReference type="GO" id="GO:0018169">
    <property type="term" value="F:ribosomal S6-glutamic acid ligase activity"/>
    <property type="evidence" value="ECO:0007669"/>
    <property type="project" value="TreeGrafter"/>
</dbReference>
<evidence type="ECO:0000313" key="5">
    <source>
        <dbReference type="Proteomes" id="UP000245474"/>
    </source>
</evidence>
<feature type="domain" description="ATP-grasp" evidence="3">
    <location>
        <begin position="74"/>
        <end position="254"/>
    </location>
</feature>
<dbReference type="GO" id="GO:0005737">
    <property type="term" value="C:cytoplasm"/>
    <property type="evidence" value="ECO:0007669"/>
    <property type="project" value="TreeGrafter"/>
</dbReference>
<proteinExistence type="predicted"/>
<accession>A0A2U2N4G2</accession>
<dbReference type="PROSITE" id="PS50975">
    <property type="entry name" value="ATP_GRASP"/>
    <property type="match status" value="1"/>
</dbReference>
<dbReference type="PANTHER" id="PTHR21621:SF0">
    <property type="entry name" value="BETA-CITRYLGLUTAMATE SYNTHASE B-RELATED"/>
    <property type="match status" value="1"/>
</dbReference>
<dbReference type="GO" id="GO:0005524">
    <property type="term" value="F:ATP binding"/>
    <property type="evidence" value="ECO:0007669"/>
    <property type="project" value="UniProtKB-UniRule"/>
</dbReference>
<evidence type="ECO:0000256" key="2">
    <source>
        <dbReference type="PROSITE-ProRule" id="PRU00409"/>
    </source>
</evidence>
<evidence type="ECO:0000256" key="1">
    <source>
        <dbReference type="ARBA" id="ARBA00023211"/>
    </source>
</evidence>
<keyword evidence="2" id="KW-0067">ATP-binding</keyword>
<comment type="caution">
    <text evidence="4">The sequence shown here is derived from an EMBL/GenBank/DDBJ whole genome shotgun (WGS) entry which is preliminary data.</text>
</comment>
<dbReference type="InterPro" id="IPR011761">
    <property type="entry name" value="ATP-grasp"/>
</dbReference>
<evidence type="ECO:0000313" key="4">
    <source>
        <dbReference type="EMBL" id="PWG63854.1"/>
    </source>
</evidence>
<dbReference type="Pfam" id="PF08443">
    <property type="entry name" value="RimK"/>
    <property type="match status" value="1"/>
</dbReference>
<dbReference type="GO" id="GO:0009432">
    <property type="term" value="P:SOS response"/>
    <property type="evidence" value="ECO:0007669"/>
    <property type="project" value="TreeGrafter"/>
</dbReference>
<dbReference type="AlphaFoldDB" id="A0A2U2N4G2"/>